<dbReference type="InterPro" id="IPR036402">
    <property type="entry name" value="EF-Ts_dimer_sf"/>
</dbReference>
<comment type="similarity">
    <text evidence="1 4 5">Belongs to the EF-Ts family.</text>
</comment>
<dbReference type="InterPro" id="IPR001816">
    <property type="entry name" value="Transl_elong_EFTs/EF1B"/>
</dbReference>
<comment type="function">
    <text evidence="4 5">Associates with the EF-Tu.GDP complex and induces the exchange of GDP to GTP. It remains bound to the aminoacyl-tRNA.EF-Tu.GTP complex up to the GTP hydrolysis stage on the ribosome.</text>
</comment>
<accession>A0A0B7ADC3</accession>
<dbReference type="PANTHER" id="PTHR11741">
    <property type="entry name" value="ELONGATION FACTOR TS"/>
    <property type="match status" value="1"/>
</dbReference>
<evidence type="ECO:0000313" key="9">
    <source>
        <dbReference type="EMBL" id="CEK78031.1"/>
    </source>
</evidence>
<feature type="domain" description="Translation elongation factor EFTs/EF1B dimerisation" evidence="8">
    <location>
        <begin position="99"/>
        <end position="332"/>
    </location>
</feature>
<dbReference type="Pfam" id="PF25025">
    <property type="entry name" value="EF-Ts_N"/>
    <property type="match status" value="1"/>
</dbReference>
<dbReference type="GO" id="GO:0005739">
    <property type="term" value="C:mitochondrion"/>
    <property type="evidence" value="ECO:0007669"/>
    <property type="project" value="UniProtKB-SubCell"/>
</dbReference>
<dbReference type="InterPro" id="IPR014039">
    <property type="entry name" value="Transl_elong_EFTs/EF1B_dimer"/>
</dbReference>
<evidence type="ECO:0000256" key="5">
    <source>
        <dbReference type="RuleBase" id="RU000642"/>
    </source>
</evidence>
<dbReference type="SUPFAM" id="SSF46934">
    <property type="entry name" value="UBA-like"/>
    <property type="match status" value="1"/>
</dbReference>
<keyword evidence="3 4" id="KW-0648">Protein biosynthesis</keyword>
<organism evidence="9">
    <name type="scientific">Arion vulgaris</name>
    <dbReference type="NCBI Taxonomy" id="1028688"/>
    <lineage>
        <taxon>Eukaryota</taxon>
        <taxon>Metazoa</taxon>
        <taxon>Spiralia</taxon>
        <taxon>Lophotrochozoa</taxon>
        <taxon>Mollusca</taxon>
        <taxon>Gastropoda</taxon>
        <taxon>Heterobranchia</taxon>
        <taxon>Euthyneura</taxon>
        <taxon>Panpulmonata</taxon>
        <taxon>Eupulmonata</taxon>
        <taxon>Stylommatophora</taxon>
        <taxon>Helicina</taxon>
        <taxon>Arionoidea</taxon>
        <taxon>Arionidae</taxon>
        <taxon>Arion</taxon>
    </lineage>
</organism>
<dbReference type="CDD" id="cd14275">
    <property type="entry name" value="UBA_EF-Ts"/>
    <property type="match status" value="1"/>
</dbReference>
<dbReference type="PANTHER" id="PTHR11741:SF0">
    <property type="entry name" value="ELONGATION FACTOR TS, MITOCHONDRIAL"/>
    <property type="match status" value="1"/>
</dbReference>
<name>A0A0B7ADC3_9EUPU</name>
<dbReference type="NCBIfam" id="TIGR00116">
    <property type="entry name" value="tsf"/>
    <property type="match status" value="1"/>
</dbReference>
<evidence type="ECO:0000256" key="7">
    <source>
        <dbReference type="SAM" id="SignalP"/>
    </source>
</evidence>
<sequence>MRGFTKPGLWSFLQLSCRSFSVAVVEKADKAMLSKLRKQTGIPFINCRKALIKFDNDFNQAKKWLLEEAQKEGWAKATKLQTRPMSHGLVAVVGDGKKATMIEVNCETDFVARNEKFIALVSKLVQECSIHFEKSQEKLISANKDVLSQVTSSDQSTFADIVALHIGSIGENMSLRRATYLRADNDSVLSTYVHPSSGPNRSAKSILLGKYGAIVELKQKHKVDKPIMALNELGSHICQHIVGMNPRAIGVYVPKETKVPDKEEEVTSAVPKDDAGYNSDDSSDVDKSPSPDIEEEKLLQQEYLLDTSMTVGEFLCINEVEVSHFVRYACGEELEGENEQ</sequence>
<feature type="region of interest" description="Disordered" evidence="6">
    <location>
        <begin position="258"/>
        <end position="292"/>
    </location>
</feature>
<dbReference type="HAMAP" id="MF_00050">
    <property type="entry name" value="EF_Ts"/>
    <property type="match status" value="1"/>
</dbReference>
<dbReference type="Pfam" id="PF00889">
    <property type="entry name" value="EF_TS"/>
    <property type="match status" value="1"/>
</dbReference>
<evidence type="ECO:0000256" key="2">
    <source>
        <dbReference type="ARBA" id="ARBA00022768"/>
    </source>
</evidence>
<evidence type="ECO:0000256" key="3">
    <source>
        <dbReference type="ARBA" id="ARBA00022917"/>
    </source>
</evidence>
<proteinExistence type="inferred from homology"/>
<evidence type="ECO:0000256" key="1">
    <source>
        <dbReference type="ARBA" id="ARBA00005532"/>
    </source>
</evidence>
<evidence type="ECO:0000259" key="8">
    <source>
        <dbReference type="Pfam" id="PF00889"/>
    </source>
</evidence>
<comment type="subcellular location">
    <subcellularLocation>
        <location evidence="4">Mitochondrion</location>
    </subcellularLocation>
</comment>
<keyword evidence="2 4" id="KW-0251">Elongation factor</keyword>
<reference evidence="9" key="1">
    <citation type="submission" date="2014-12" db="EMBL/GenBank/DDBJ databases">
        <title>Insight into the proteome of Arion vulgaris.</title>
        <authorList>
            <person name="Aradska J."/>
            <person name="Bulat T."/>
            <person name="Smidak R."/>
            <person name="Sarate P."/>
            <person name="Gangsoo J."/>
            <person name="Sialana F."/>
            <person name="Bilban M."/>
            <person name="Lubec G."/>
        </authorList>
    </citation>
    <scope>NUCLEOTIDE SEQUENCE</scope>
    <source>
        <tissue evidence="9">Skin</tissue>
    </source>
</reference>
<feature type="signal peptide" evidence="7">
    <location>
        <begin position="1"/>
        <end position="23"/>
    </location>
</feature>
<dbReference type="EMBL" id="HACG01031166">
    <property type="protein sequence ID" value="CEK78031.1"/>
    <property type="molecule type" value="Transcribed_RNA"/>
</dbReference>
<dbReference type="AlphaFoldDB" id="A0A0B7ADC3"/>
<evidence type="ECO:0000256" key="4">
    <source>
        <dbReference type="HAMAP-Rule" id="MF_03135"/>
    </source>
</evidence>
<gene>
    <name evidence="9" type="primary">ORF107936</name>
</gene>
<dbReference type="Gene3D" id="3.30.479.20">
    <property type="entry name" value="Elongation factor Ts, dimerisation domain"/>
    <property type="match status" value="2"/>
</dbReference>
<protein>
    <recommendedName>
        <fullName evidence="4">Elongation factor Ts, mitochondrial</fullName>
        <shortName evidence="4">EF-Ts</shortName>
        <shortName evidence="4">EF-TsMt</shortName>
    </recommendedName>
</protein>
<dbReference type="InterPro" id="IPR018101">
    <property type="entry name" value="Transl_elong_Ts_CS"/>
</dbReference>
<dbReference type="InterPro" id="IPR009060">
    <property type="entry name" value="UBA-like_sf"/>
</dbReference>
<feature type="chain" id="PRO_5002127510" description="Elongation factor Ts, mitochondrial" evidence="7">
    <location>
        <begin position="24"/>
        <end position="340"/>
    </location>
</feature>
<keyword evidence="4" id="KW-0496">Mitochondrion</keyword>
<keyword evidence="7" id="KW-0732">Signal</keyword>
<dbReference type="GO" id="GO:0070125">
    <property type="term" value="P:mitochondrial translational elongation"/>
    <property type="evidence" value="ECO:0007669"/>
    <property type="project" value="TreeGrafter"/>
</dbReference>
<dbReference type="SUPFAM" id="SSF54713">
    <property type="entry name" value="Elongation factor Ts (EF-Ts), dimerisation domain"/>
    <property type="match status" value="1"/>
</dbReference>
<dbReference type="GO" id="GO:0003746">
    <property type="term" value="F:translation elongation factor activity"/>
    <property type="evidence" value="ECO:0007669"/>
    <property type="project" value="UniProtKB-UniRule"/>
</dbReference>
<dbReference type="PROSITE" id="PS01127">
    <property type="entry name" value="EF_TS_2"/>
    <property type="match status" value="1"/>
</dbReference>
<dbReference type="Gene3D" id="1.10.8.10">
    <property type="entry name" value="DNA helicase RuvA subunit, C-terminal domain"/>
    <property type="match status" value="1"/>
</dbReference>
<evidence type="ECO:0000256" key="6">
    <source>
        <dbReference type="SAM" id="MobiDB-lite"/>
    </source>
</evidence>